<proteinExistence type="predicted"/>
<dbReference type="NCBIfam" id="TIGR03083">
    <property type="entry name" value="maleylpyruvate isomerase family mycothiol-dependent enzyme"/>
    <property type="match status" value="1"/>
</dbReference>
<feature type="domain" description="tRNA wybutosine-synthesis" evidence="1">
    <location>
        <begin position="190"/>
        <end position="235"/>
    </location>
</feature>
<gene>
    <name evidence="3" type="ORF">GCM10007298_19950</name>
</gene>
<reference evidence="4" key="1">
    <citation type="journal article" date="2019" name="Int. J. Syst. Evol. Microbiol.">
        <title>The Global Catalogue of Microorganisms (GCM) 10K type strain sequencing project: providing services to taxonomists for standard genome sequencing and annotation.</title>
        <authorList>
            <consortium name="The Broad Institute Genomics Platform"/>
            <consortium name="The Broad Institute Genome Sequencing Center for Infectious Disease"/>
            <person name="Wu L."/>
            <person name="Ma J."/>
        </authorList>
    </citation>
    <scope>NUCLEOTIDE SEQUENCE [LARGE SCALE GENOMIC DNA]</scope>
    <source>
        <strain evidence="4">CCM 7855</strain>
    </source>
</reference>
<dbReference type="Pfam" id="PF08608">
    <property type="entry name" value="Wyosine_form"/>
    <property type="match status" value="1"/>
</dbReference>
<dbReference type="InterPro" id="IPR017517">
    <property type="entry name" value="Maleyloyr_isom"/>
</dbReference>
<comment type="caution">
    <text evidence="3">The sequence shown here is derived from an EMBL/GenBank/DDBJ whole genome shotgun (WGS) entry which is preliminary data.</text>
</comment>
<evidence type="ECO:0000259" key="2">
    <source>
        <dbReference type="Pfam" id="PF11716"/>
    </source>
</evidence>
<name>A0ABQ1UR08_9NOCA</name>
<dbReference type="EMBL" id="BMCS01000001">
    <property type="protein sequence ID" value="GGF24034.1"/>
    <property type="molecule type" value="Genomic_DNA"/>
</dbReference>
<sequence length="272" mass="28582">MTLCAMTAVESLVADMVAEGESLDALVADLDDDTWRTLTPAVGWTIAHQIGHLSWTDRVATLSAADPDAFADVLTTGAADPAGFVDTAAELAAADAPGDILATWRTNRAELATALVAVPSGTKLSWFGPPMSAASMATARIMELWAHGLDVADTLGVTVEPTSRIRAVAHIGVRTRDFAYIVNGATPPTAEFRVELTAPDGSLWTWGPDDATDRVSGPAVDFCRLVTQRRAPADLDLSVRGDDAAQWIRIAQCFAGPPGPGRAPRSTEMSTA</sequence>
<accession>A0ABQ1UR08</accession>
<evidence type="ECO:0000313" key="4">
    <source>
        <dbReference type="Proteomes" id="UP000632454"/>
    </source>
</evidence>
<protein>
    <submittedName>
        <fullName evidence="3">TIGR03084 family protein</fullName>
    </submittedName>
</protein>
<dbReference type="Pfam" id="PF11716">
    <property type="entry name" value="MDMPI_N"/>
    <property type="match status" value="1"/>
</dbReference>
<keyword evidence="4" id="KW-1185">Reference proteome</keyword>
<dbReference type="Gene3D" id="1.20.120.450">
    <property type="entry name" value="dinb family like domain"/>
    <property type="match status" value="1"/>
</dbReference>
<evidence type="ECO:0000259" key="1">
    <source>
        <dbReference type="Pfam" id="PF08608"/>
    </source>
</evidence>
<organism evidence="3 4">
    <name type="scientific">Williamsia phyllosphaerae</name>
    <dbReference type="NCBI Taxonomy" id="885042"/>
    <lineage>
        <taxon>Bacteria</taxon>
        <taxon>Bacillati</taxon>
        <taxon>Actinomycetota</taxon>
        <taxon>Actinomycetes</taxon>
        <taxon>Mycobacteriales</taxon>
        <taxon>Nocardiaceae</taxon>
        <taxon>Williamsia</taxon>
    </lineage>
</organism>
<dbReference type="InterPro" id="IPR017518">
    <property type="entry name" value="CHP03084"/>
</dbReference>
<feature type="domain" description="Mycothiol-dependent maleylpyruvate isomerase metal-binding" evidence="2">
    <location>
        <begin position="18"/>
        <end position="152"/>
    </location>
</feature>
<dbReference type="InterPro" id="IPR034660">
    <property type="entry name" value="DinB/YfiT-like"/>
</dbReference>
<dbReference type="InterPro" id="IPR013917">
    <property type="entry name" value="tRNA_wybutosine-synth"/>
</dbReference>
<dbReference type="NCBIfam" id="TIGR03084">
    <property type="entry name" value="TIGR03084 family metal-binding protein"/>
    <property type="match status" value="1"/>
</dbReference>
<dbReference type="SUPFAM" id="SSF109854">
    <property type="entry name" value="DinB/YfiT-like putative metalloenzymes"/>
    <property type="match status" value="1"/>
</dbReference>
<evidence type="ECO:0000313" key="3">
    <source>
        <dbReference type="EMBL" id="GGF24034.1"/>
    </source>
</evidence>
<dbReference type="InterPro" id="IPR024344">
    <property type="entry name" value="MDMPI_metal-binding"/>
</dbReference>
<dbReference type="Proteomes" id="UP000632454">
    <property type="component" value="Unassembled WGS sequence"/>
</dbReference>